<accession>A0ACB8Q3N9</accession>
<comment type="caution">
    <text evidence="1">The sequence shown here is derived from an EMBL/GenBank/DDBJ whole genome shotgun (WGS) entry which is preliminary data.</text>
</comment>
<reference evidence="1" key="2">
    <citation type="journal article" date="2022" name="New Phytol.">
        <title>Evolutionary transition to the ectomycorrhizal habit in the genomes of a hyperdiverse lineage of mushroom-forming fungi.</title>
        <authorList>
            <person name="Looney B."/>
            <person name="Miyauchi S."/>
            <person name="Morin E."/>
            <person name="Drula E."/>
            <person name="Courty P.E."/>
            <person name="Kohler A."/>
            <person name="Kuo A."/>
            <person name="LaButti K."/>
            <person name="Pangilinan J."/>
            <person name="Lipzen A."/>
            <person name="Riley R."/>
            <person name="Andreopoulos W."/>
            <person name="He G."/>
            <person name="Johnson J."/>
            <person name="Nolan M."/>
            <person name="Tritt A."/>
            <person name="Barry K.W."/>
            <person name="Grigoriev I.V."/>
            <person name="Nagy L.G."/>
            <person name="Hibbett D."/>
            <person name="Henrissat B."/>
            <person name="Matheny P.B."/>
            <person name="Labbe J."/>
            <person name="Martin F.M."/>
        </authorList>
    </citation>
    <scope>NUCLEOTIDE SEQUENCE</scope>
    <source>
        <strain evidence="1">EC-137</strain>
    </source>
</reference>
<name>A0ACB8Q3N9_9AGAM</name>
<reference evidence="1" key="1">
    <citation type="submission" date="2021-02" db="EMBL/GenBank/DDBJ databases">
        <authorList>
            <consortium name="DOE Joint Genome Institute"/>
            <person name="Ahrendt S."/>
            <person name="Looney B.P."/>
            <person name="Miyauchi S."/>
            <person name="Morin E."/>
            <person name="Drula E."/>
            <person name="Courty P.E."/>
            <person name="Chicoki N."/>
            <person name="Fauchery L."/>
            <person name="Kohler A."/>
            <person name="Kuo A."/>
            <person name="Labutti K."/>
            <person name="Pangilinan J."/>
            <person name="Lipzen A."/>
            <person name="Riley R."/>
            <person name="Andreopoulos W."/>
            <person name="He G."/>
            <person name="Johnson J."/>
            <person name="Barry K.W."/>
            <person name="Grigoriev I.V."/>
            <person name="Nagy L."/>
            <person name="Hibbett D."/>
            <person name="Henrissat B."/>
            <person name="Matheny P.B."/>
            <person name="Labbe J."/>
            <person name="Martin F."/>
        </authorList>
    </citation>
    <scope>NUCLEOTIDE SEQUENCE</scope>
    <source>
        <strain evidence="1">EC-137</strain>
    </source>
</reference>
<sequence length="117" mass="13095">MQWNICDDKFRVVKACGYGGILVPSTRSVPSPCLFPFPFSSRLTQEYGLLLLVLEPPLIVSILVLVVDKANAGTDVIPGRVEQKAEGYSDLEERIEEHSASQGSRRLPSRHTHRTRF</sequence>
<evidence type="ECO:0000313" key="1">
    <source>
        <dbReference type="EMBL" id="KAI0026334.1"/>
    </source>
</evidence>
<organism evidence="1 2">
    <name type="scientific">Vararia minispora EC-137</name>
    <dbReference type="NCBI Taxonomy" id="1314806"/>
    <lineage>
        <taxon>Eukaryota</taxon>
        <taxon>Fungi</taxon>
        <taxon>Dikarya</taxon>
        <taxon>Basidiomycota</taxon>
        <taxon>Agaricomycotina</taxon>
        <taxon>Agaricomycetes</taxon>
        <taxon>Russulales</taxon>
        <taxon>Lachnocladiaceae</taxon>
        <taxon>Vararia</taxon>
    </lineage>
</organism>
<dbReference type="Proteomes" id="UP000814128">
    <property type="component" value="Unassembled WGS sequence"/>
</dbReference>
<evidence type="ECO:0000313" key="2">
    <source>
        <dbReference type="Proteomes" id="UP000814128"/>
    </source>
</evidence>
<gene>
    <name evidence="1" type="ORF">K488DRAFT_92825</name>
</gene>
<proteinExistence type="predicted"/>
<dbReference type="EMBL" id="MU274799">
    <property type="protein sequence ID" value="KAI0026334.1"/>
    <property type="molecule type" value="Genomic_DNA"/>
</dbReference>
<keyword evidence="2" id="KW-1185">Reference proteome</keyword>
<protein>
    <submittedName>
        <fullName evidence="1">Uncharacterized protein</fullName>
    </submittedName>
</protein>